<protein>
    <submittedName>
        <fullName evidence="2">Uncharacterized protein</fullName>
    </submittedName>
</protein>
<dbReference type="AlphaFoldDB" id="W1NIG2"/>
<dbReference type="eggNOG" id="ENOG502SH26">
    <property type="taxonomic scope" value="Eukaryota"/>
</dbReference>
<feature type="region of interest" description="Disordered" evidence="1">
    <location>
        <begin position="1"/>
        <end position="22"/>
    </location>
</feature>
<accession>W1NIG2</accession>
<dbReference type="OMA" id="HKCEDND"/>
<feature type="region of interest" description="Disordered" evidence="1">
    <location>
        <begin position="55"/>
        <end position="91"/>
    </location>
</feature>
<dbReference type="Gramene" id="ERM95014">
    <property type="protein sequence ID" value="ERM95014"/>
    <property type="gene ID" value="AMTR_s00009p00237890"/>
</dbReference>
<dbReference type="Pfam" id="PF11595">
    <property type="entry name" value="DUF3245"/>
    <property type="match status" value="1"/>
</dbReference>
<evidence type="ECO:0000313" key="2">
    <source>
        <dbReference type="EMBL" id="ERM95014.1"/>
    </source>
</evidence>
<proteinExistence type="predicted"/>
<dbReference type="HOGENOM" id="CLU_115621_0_0_1"/>
<dbReference type="STRING" id="13333.W1NIG2"/>
<dbReference type="PANTHER" id="PTHR35741:SF1">
    <property type="entry name" value="FACTOR CWC22-LIKE PROTEIN, PUTATIVE (DUF3245)-RELATED"/>
    <property type="match status" value="1"/>
</dbReference>
<name>W1NIG2_AMBTC</name>
<gene>
    <name evidence="2" type="ORF">AMTR_s00009p00237890</name>
</gene>
<sequence length="119" mass="13293">MAEGWVKNMSGSDADDSLFPDVESRPARLGLGAKYIPHSKTVAITDPLERKLHAKLVPARARNDRENVEQDQNSKGVKDDDEDEEALESRSIAICKKSTGVWAEFLQGRNSSGKKRKRR</sequence>
<keyword evidence="3" id="KW-1185">Reference proteome</keyword>
<reference evidence="3" key="1">
    <citation type="journal article" date="2013" name="Science">
        <title>The Amborella genome and the evolution of flowering plants.</title>
        <authorList>
            <consortium name="Amborella Genome Project"/>
        </authorList>
    </citation>
    <scope>NUCLEOTIDE SEQUENCE [LARGE SCALE GENOMIC DNA]</scope>
</reference>
<organism evidence="2 3">
    <name type="scientific">Amborella trichopoda</name>
    <dbReference type="NCBI Taxonomy" id="13333"/>
    <lineage>
        <taxon>Eukaryota</taxon>
        <taxon>Viridiplantae</taxon>
        <taxon>Streptophyta</taxon>
        <taxon>Embryophyta</taxon>
        <taxon>Tracheophyta</taxon>
        <taxon>Spermatophyta</taxon>
        <taxon>Magnoliopsida</taxon>
        <taxon>Amborellales</taxon>
        <taxon>Amborellaceae</taxon>
        <taxon>Amborella</taxon>
    </lineage>
</organism>
<dbReference type="EMBL" id="KI397501">
    <property type="protein sequence ID" value="ERM95014.1"/>
    <property type="molecule type" value="Genomic_DNA"/>
</dbReference>
<dbReference type="Proteomes" id="UP000017836">
    <property type="component" value="Unassembled WGS sequence"/>
</dbReference>
<evidence type="ECO:0000313" key="3">
    <source>
        <dbReference type="Proteomes" id="UP000017836"/>
    </source>
</evidence>
<dbReference type="PANTHER" id="PTHR35741">
    <property type="entry name" value="FACTOR CWC22-LIKE PROTEIN, PUTATIVE (DUF3245)-RELATED"/>
    <property type="match status" value="1"/>
</dbReference>
<dbReference type="InterPro" id="IPR021641">
    <property type="entry name" value="DUF3245"/>
</dbReference>
<evidence type="ECO:0000256" key="1">
    <source>
        <dbReference type="SAM" id="MobiDB-lite"/>
    </source>
</evidence>